<dbReference type="Proteomes" id="UP000262073">
    <property type="component" value="Chromosome"/>
</dbReference>
<organism evidence="1 2">
    <name type="scientific">Salinimonas sediminis</name>
    <dbReference type="NCBI Taxonomy" id="2303538"/>
    <lineage>
        <taxon>Bacteria</taxon>
        <taxon>Pseudomonadati</taxon>
        <taxon>Pseudomonadota</taxon>
        <taxon>Gammaproteobacteria</taxon>
        <taxon>Alteromonadales</taxon>
        <taxon>Alteromonadaceae</taxon>
        <taxon>Alteromonas/Salinimonas group</taxon>
        <taxon>Salinimonas</taxon>
    </lineage>
</organism>
<protein>
    <recommendedName>
        <fullName evidence="3">DUF3617 family protein</fullName>
    </recommendedName>
</protein>
<reference evidence="1 2" key="1">
    <citation type="submission" date="2018-08" db="EMBL/GenBank/DDBJ databases">
        <title>Salinimonas sediminis sp. nov., a piezophilic bacterium isolated from a deep-sea sediment sample from the New Britain Trench.</title>
        <authorList>
            <person name="Cao J."/>
        </authorList>
    </citation>
    <scope>NUCLEOTIDE SEQUENCE [LARGE SCALE GENOMIC DNA]</scope>
    <source>
        <strain evidence="1 2">N102</strain>
    </source>
</reference>
<dbReference type="OrthoDB" id="6164633at2"/>
<dbReference type="KEGG" id="salm:D0Y50_17730"/>
<dbReference type="AlphaFoldDB" id="A0A346NR72"/>
<evidence type="ECO:0008006" key="3">
    <source>
        <dbReference type="Google" id="ProtNLM"/>
    </source>
</evidence>
<accession>A0A346NR72</accession>
<evidence type="ECO:0000313" key="1">
    <source>
        <dbReference type="EMBL" id="AXR08029.1"/>
    </source>
</evidence>
<name>A0A346NR72_9ALTE</name>
<dbReference type="RefSeq" id="WP_117318254.1">
    <property type="nucleotide sequence ID" value="NZ_CP031769.1"/>
</dbReference>
<gene>
    <name evidence="1" type="ORF">D0Y50_17730</name>
</gene>
<sequence length="162" mass="17855">MKWQRASCLLSRVQLRLIGAVIATLILASSCAVREPKQVEGTWVITDAVAPGISAMSKEQAKQWLGQSYHYGADQLLLGQIQCEGPVYQEQKLNDSQFTQTYHVPLSMLGAGLTKVQAFTVACDSGESMPGQTVFLTGHQEAFMLWDGVFFKMEKTVQLSHS</sequence>
<proteinExistence type="predicted"/>
<evidence type="ECO:0000313" key="2">
    <source>
        <dbReference type="Proteomes" id="UP000262073"/>
    </source>
</evidence>
<keyword evidence="2" id="KW-1185">Reference proteome</keyword>
<dbReference type="PROSITE" id="PS51257">
    <property type="entry name" value="PROKAR_LIPOPROTEIN"/>
    <property type="match status" value="1"/>
</dbReference>
<dbReference type="EMBL" id="CP031769">
    <property type="protein sequence ID" value="AXR08029.1"/>
    <property type="molecule type" value="Genomic_DNA"/>
</dbReference>